<protein>
    <submittedName>
        <fullName evidence="1">Uncharacterized protein</fullName>
    </submittedName>
</protein>
<proteinExistence type="predicted"/>
<keyword evidence="2" id="KW-1185">Reference proteome</keyword>
<reference evidence="1 2" key="1">
    <citation type="journal article" date="2019" name="Commun. Biol.">
        <title>The bagworm genome reveals a unique fibroin gene that provides high tensile strength.</title>
        <authorList>
            <person name="Kono N."/>
            <person name="Nakamura H."/>
            <person name="Ohtoshi R."/>
            <person name="Tomita M."/>
            <person name="Numata K."/>
            <person name="Arakawa K."/>
        </authorList>
    </citation>
    <scope>NUCLEOTIDE SEQUENCE [LARGE SCALE GENOMIC DNA]</scope>
</reference>
<evidence type="ECO:0000313" key="1">
    <source>
        <dbReference type="EMBL" id="GBP55398.1"/>
    </source>
</evidence>
<dbReference type="EMBL" id="BGZK01000667">
    <property type="protein sequence ID" value="GBP55398.1"/>
    <property type="molecule type" value="Genomic_DNA"/>
</dbReference>
<accession>A0A4C1WVE0</accession>
<dbReference type="AlphaFoldDB" id="A0A4C1WVE0"/>
<organism evidence="1 2">
    <name type="scientific">Eumeta variegata</name>
    <name type="common">Bagworm moth</name>
    <name type="synonym">Eumeta japonica</name>
    <dbReference type="NCBI Taxonomy" id="151549"/>
    <lineage>
        <taxon>Eukaryota</taxon>
        <taxon>Metazoa</taxon>
        <taxon>Ecdysozoa</taxon>
        <taxon>Arthropoda</taxon>
        <taxon>Hexapoda</taxon>
        <taxon>Insecta</taxon>
        <taxon>Pterygota</taxon>
        <taxon>Neoptera</taxon>
        <taxon>Endopterygota</taxon>
        <taxon>Lepidoptera</taxon>
        <taxon>Glossata</taxon>
        <taxon>Ditrysia</taxon>
        <taxon>Tineoidea</taxon>
        <taxon>Psychidae</taxon>
        <taxon>Oiketicinae</taxon>
        <taxon>Eumeta</taxon>
    </lineage>
</organism>
<name>A0A4C1WVE0_EUMVA</name>
<sequence>MEGQIQGQRQRSELARMRHHNRWRAGVRQYLNNSRVAFVALVVSALLRKRNPPLRSAMMRAHDCGLMPD</sequence>
<dbReference type="Proteomes" id="UP000299102">
    <property type="component" value="Unassembled WGS sequence"/>
</dbReference>
<gene>
    <name evidence="1" type="ORF">EVAR_45720_1</name>
</gene>
<evidence type="ECO:0000313" key="2">
    <source>
        <dbReference type="Proteomes" id="UP000299102"/>
    </source>
</evidence>
<comment type="caution">
    <text evidence="1">The sequence shown here is derived from an EMBL/GenBank/DDBJ whole genome shotgun (WGS) entry which is preliminary data.</text>
</comment>